<comment type="similarity">
    <text evidence="7">Belongs to the glycosyltransferase group 1 family.</text>
</comment>
<comment type="function">
    <text evidence="7">Involved in lipopolysaccharide (LPS) biosynthesis. Catalyzes the transfer of 3-deoxy-D-manno-octulosonate (Kdo) residue(s) from CMP-Kdo to lipid IV(A), the tetraacyldisaccharide-1,4'-bisphosphate precursor of lipid A.</text>
</comment>
<comment type="catalytic activity">
    <reaction evidence="6 7">
        <text>lipid IVA (E. coli) + CMP-3-deoxy-beta-D-manno-octulosonate = alpha-Kdo-(2-&gt;6)-lipid IVA (E. coli) + CMP + H(+)</text>
        <dbReference type="Rhea" id="RHEA:28066"/>
        <dbReference type="ChEBI" id="CHEBI:15378"/>
        <dbReference type="ChEBI" id="CHEBI:58603"/>
        <dbReference type="ChEBI" id="CHEBI:60364"/>
        <dbReference type="ChEBI" id="CHEBI:60377"/>
        <dbReference type="ChEBI" id="CHEBI:85987"/>
        <dbReference type="EC" id="2.4.99.12"/>
    </reaction>
</comment>
<keyword evidence="7" id="KW-1133">Transmembrane helix</keyword>
<evidence type="ECO:0000313" key="10">
    <source>
        <dbReference type="Proteomes" id="UP000761574"/>
    </source>
</evidence>
<evidence type="ECO:0000259" key="8">
    <source>
        <dbReference type="Pfam" id="PF04413"/>
    </source>
</evidence>
<keyword evidence="7" id="KW-1003">Cell membrane</keyword>
<dbReference type="GO" id="GO:0016740">
    <property type="term" value="F:transferase activity"/>
    <property type="evidence" value="ECO:0007669"/>
    <property type="project" value="UniProtKB-KW"/>
</dbReference>
<keyword evidence="10" id="KW-1185">Reference proteome</keyword>
<name>A0ABQ4P275_9GAMM</name>
<keyword evidence="4 7" id="KW-0808">Transferase</keyword>
<evidence type="ECO:0000256" key="7">
    <source>
        <dbReference type="RuleBase" id="RU365103"/>
    </source>
</evidence>
<proteinExistence type="inferred from homology"/>
<keyword evidence="7" id="KW-0472">Membrane</keyword>
<dbReference type="SUPFAM" id="SSF53756">
    <property type="entry name" value="UDP-Glycosyltransferase/glycogen phosphorylase"/>
    <property type="match status" value="1"/>
</dbReference>
<evidence type="ECO:0000256" key="3">
    <source>
        <dbReference type="ARBA" id="ARBA00019077"/>
    </source>
</evidence>
<keyword evidence="7" id="KW-0448">Lipopolysaccharide biosynthesis</keyword>
<reference evidence="9 10" key="1">
    <citation type="submission" date="2021-05" db="EMBL/GenBank/DDBJ databases">
        <title>Molecular characterization for Shewanella algae harboring chromosomal blaOXA-55-like strains isolated from clinical and environment sample.</title>
        <authorList>
            <person name="Ohama Y."/>
            <person name="Aoki K."/>
            <person name="Harada S."/>
            <person name="Moriya K."/>
            <person name="Ishii Y."/>
            <person name="Tateda K."/>
        </authorList>
    </citation>
    <scope>NUCLEOTIDE SEQUENCE [LARGE SCALE GENOMIC DNA]</scope>
    <source>
        <strain evidence="9 10">LMG 23746</strain>
    </source>
</reference>
<evidence type="ECO:0000256" key="6">
    <source>
        <dbReference type="ARBA" id="ARBA00049183"/>
    </source>
</evidence>
<evidence type="ECO:0000256" key="2">
    <source>
        <dbReference type="ARBA" id="ARBA00012621"/>
    </source>
</evidence>
<dbReference type="PANTHER" id="PTHR42755:SF1">
    <property type="entry name" value="3-DEOXY-D-MANNO-OCTULOSONIC ACID TRANSFERASE, MITOCHONDRIAL-RELATED"/>
    <property type="match status" value="1"/>
</dbReference>
<feature type="transmembrane region" description="Helical" evidence="7">
    <location>
        <begin position="39"/>
        <end position="58"/>
    </location>
</feature>
<dbReference type="Pfam" id="PF04413">
    <property type="entry name" value="Glycos_transf_N"/>
    <property type="match status" value="1"/>
</dbReference>
<feature type="domain" description="3-deoxy-D-manno-octulosonic-acid transferase N-terminal" evidence="8">
    <location>
        <begin position="69"/>
        <end position="243"/>
    </location>
</feature>
<comment type="subcellular location">
    <subcellularLocation>
        <location evidence="7">Cell membrane</location>
    </subcellularLocation>
</comment>
<dbReference type="Proteomes" id="UP000761574">
    <property type="component" value="Unassembled WGS sequence"/>
</dbReference>
<dbReference type="EMBL" id="BPFB01000001">
    <property type="protein sequence ID" value="GIU41599.1"/>
    <property type="molecule type" value="Genomic_DNA"/>
</dbReference>
<accession>A0ABQ4P275</accession>
<dbReference type="Gene3D" id="3.40.50.11720">
    <property type="entry name" value="3-Deoxy-D-manno-octulosonic-acid transferase, N-terminal domain"/>
    <property type="match status" value="1"/>
</dbReference>
<keyword evidence="7" id="KW-0812">Transmembrane</keyword>
<evidence type="ECO:0000256" key="1">
    <source>
        <dbReference type="ARBA" id="ARBA00004713"/>
    </source>
</evidence>
<dbReference type="InterPro" id="IPR039901">
    <property type="entry name" value="Kdotransferase"/>
</dbReference>
<sequence>MGVLAHVNVLNVSVNSAYVSITATKQTKCNQAHTFMNRILYSTLLYLLSPLLLLYLTFRAVKSPAYRGRWAERFGLSRLQATDLLVHSVSMGETLAAIPLINKILTQYPHLTLTVTTTSPTGSAEVIKAFGDRVQHCYLPFDLPLCVARFLSQVQPKQCIIMETELWPNLLHQAKQRGVKLMLANARLSAKSAKQYQQRRKLVIPMLQALDVIAAQSPSTAERFIALGVPASKIEVTGSLKFDLTIGEQHIAKARLLRSEWQRLEVPVWVAGSVHPGEFDAMLSAHKNVLIRFPHALLVMVPRHPEQFEAAASRVKAAGLTLARRSQADKVDADTQVLLGDTMGELLSFYGAADQAFVGGTLIENGGHNPLEPAAMGLPVYVGPNFRDFAEIALMLQEAGALSVVKSAEDLALQLVDKFDDKEAYLLAREAGLKVVEDNKGALAAQFALVCDLLDQ</sequence>
<dbReference type="Gene3D" id="3.40.50.2000">
    <property type="entry name" value="Glycogen Phosphorylase B"/>
    <property type="match status" value="1"/>
</dbReference>
<organism evidence="9 10">
    <name type="scientific">Shewanella algidipiscicola</name>
    <dbReference type="NCBI Taxonomy" id="614070"/>
    <lineage>
        <taxon>Bacteria</taxon>
        <taxon>Pseudomonadati</taxon>
        <taxon>Pseudomonadota</taxon>
        <taxon>Gammaproteobacteria</taxon>
        <taxon>Alteromonadales</taxon>
        <taxon>Shewanellaceae</taxon>
        <taxon>Shewanella</taxon>
    </lineage>
</organism>
<dbReference type="InterPro" id="IPR007507">
    <property type="entry name" value="Glycos_transf_N"/>
</dbReference>
<dbReference type="PANTHER" id="PTHR42755">
    <property type="entry name" value="3-DEOXY-MANNO-OCTULOSONATE CYTIDYLYLTRANSFERASE"/>
    <property type="match status" value="1"/>
</dbReference>
<comment type="caution">
    <text evidence="9">The sequence shown here is derived from an EMBL/GenBank/DDBJ whole genome shotgun (WGS) entry which is preliminary data.</text>
</comment>
<gene>
    <name evidence="9" type="primary">kdtA</name>
    <name evidence="9" type="ORF">TUM4630_00590</name>
</gene>
<dbReference type="NCBIfam" id="NF004388">
    <property type="entry name" value="PRK05749.1-4"/>
    <property type="match status" value="1"/>
</dbReference>
<evidence type="ECO:0000256" key="5">
    <source>
        <dbReference type="ARBA" id="ARBA00031445"/>
    </source>
</evidence>
<evidence type="ECO:0000256" key="4">
    <source>
        <dbReference type="ARBA" id="ARBA00022679"/>
    </source>
</evidence>
<protein>
    <recommendedName>
        <fullName evidence="3 7">3-deoxy-D-manno-octulosonic acid transferase</fullName>
        <shortName evidence="7">Kdo transferase</shortName>
        <ecNumber evidence="2 7">2.4.99.12</ecNumber>
    </recommendedName>
    <alternativeName>
        <fullName evidence="5 7">Lipid IV(A) 3-deoxy-D-manno-octulosonic acid transferase</fullName>
    </alternativeName>
</protein>
<dbReference type="EC" id="2.4.99.12" evidence="2 7"/>
<dbReference type="InterPro" id="IPR038107">
    <property type="entry name" value="Glycos_transf_N_sf"/>
</dbReference>
<comment type="pathway">
    <text evidence="1 7">Bacterial outer membrane biogenesis; LPS core biosynthesis.</text>
</comment>
<evidence type="ECO:0000313" key="9">
    <source>
        <dbReference type="EMBL" id="GIU41599.1"/>
    </source>
</evidence>